<comment type="caution">
    <text evidence="1">The sequence shown here is derived from an EMBL/GenBank/DDBJ whole genome shotgun (WGS) entry which is preliminary data.</text>
</comment>
<dbReference type="InterPro" id="IPR023157">
    <property type="entry name" value="AGR-C-984p-like_sf"/>
</dbReference>
<evidence type="ECO:0000313" key="2">
    <source>
        <dbReference type="Proteomes" id="UP000244523"/>
    </source>
</evidence>
<dbReference type="RefSeq" id="WP_108387585.1">
    <property type="nucleotide sequence ID" value="NZ_QBUD01000012.1"/>
</dbReference>
<reference evidence="1 2" key="1">
    <citation type="submission" date="2018-04" db="EMBL/GenBank/DDBJ databases">
        <title>Genomic Encyclopedia of Archaeal and Bacterial Type Strains, Phase II (KMG-II): from individual species to whole genera.</title>
        <authorList>
            <person name="Goeker M."/>
        </authorList>
    </citation>
    <scope>NUCLEOTIDE SEQUENCE [LARGE SCALE GENOMIC DNA]</scope>
    <source>
        <strain evidence="1 2">DSM 29955</strain>
    </source>
</reference>
<sequence>MSFQPVVPLTGYVGWRFLDRTIENQQKAFDESQPVVRATDYFREKIAGISTAEELVDDRRLLEVALGAFGLDDDINNKFFIKTILEEGTVDDEALANRLTDPRYRDLTAAFGFGENAIPNTILEIFSEEIISRYEDRQFEKAVGEQNNDLRLALNLENGLADILDNGGSNNAFWFSIMGNPPLRSVFQTALGLPQSIATIDVDKQREIFQERSQSIFGTDDLSDFTDPEQQEKLIRLFLIRSEAQSQTFTGGSTALTLLQSVPSLF</sequence>
<dbReference type="AlphaFoldDB" id="A0A2T6KAB3"/>
<organism evidence="1 2">
    <name type="scientific">Yoonia sediminilitoris</name>
    <dbReference type="NCBI Taxonomy" id="1286148"/>
    <lineage>
        <taxon>Bacteria</taxon>
        <taxon>Pseudomonadati</taxon>
        <taxon>Pseudomonadota</taxon>
        <taxon>Alphaproteobacteria</taxon>
        <taxon>Rhodobacterales</taxon>
        <taxon>Paracoccaceae</taxon>
        <taxon>Yoonia</taxon>
    </lineage>
</organism>
<dbReference type="OrthoDB" id="7824597at2"/>
<keyword evidence="2" id="KW-1185">Reference proteome</keyword>
<gene>
    <name evidence="1" type="ORF">C8N45_11228</name>
</gene>
<accession>A0A2T6KAB3</accession>
<dbReference type="Pfam" id="PF06748">
    <property type="entry name" value="DUF1217"/>
    <property type="match status" value="1"/>
</dbReference>
<dbReference type="EMBL" id="QBUD01000012">
    <property type="protein sequence ID" value="PUB11785.1"/>
    <property type="molecule type" value="Genomic_DNA"/>
</dbReference>
<dbReference type="InterPro" id="IPR010626">
    <property type="entry name" value="DUF1217"/>
</dbReference>
<dbReference type="Proteomes" id="UP000244523">
    <property type="component" value="Unassembled WGS sequence"/>
</dbReference>
<name>A0A2T6KAB3_9RHOB</name>
<dbReference type="Gene3D" id="1.10.3700.10">
    <property type="entry name" value="AGR C 984p-like"/>
    <property type="match status" value="1"/>
</dbReference>
<protein>
    <submittedName>
        <fullName evidence="1">Uncharacterized protein DUF1217</fullName>
    </submittedName>
</protein>
<dbReference type="SUPFAM" id="SSF158837">
    <property type="entry name" value="AGR C 984p-like"/>
    <property type="match status" value="1"/>
</dbReference>
<evidence type="ECO:0000313" key="1">
    <source>
        <dbReference type="EMBL" id="PUB11785.1"/>
    </source>
</evidence>
<proteinExistence type="predicted"/>